<protein>
    <submittedName>
        <fullName evidence="2">Uncharacterized protein</fullName>
    </submittedName>
</protein>
<gene>
    <name evidence="2" type="ORF">E2562_009378</name>
</gene>
<evidence type="ECO:0000256" key="1">
    <source>
        <dbReference type="SAM" id="MobiDB-lite"/>
    </source>
</evidence>
<dbReference type="AlphaFoldDB" id="A0A6G1CGN9"/>
<name>A0A6G1CGN9_9ORYZ</name>
<feature type="compositionally biased region" description="Basic residues" evidence="1">
    <location>
        <begin position="1"/>
        <end position="20"/>
    </location>
</feature>
<evidence type="ECO:0000313" key="3">
    <source>
        <dbReference type="Proteomes" id="UP000479710"/>
    </source>
</evidence>
<feature type="region of interest" description="Disordered" evidence="1">
    <location>
        <begin position="1"/>
        <end position="25"/>
    </location>
</feature>
<keyword evidence="3" id="KW-1185">Reference proteome</keyword>
<accession>A0A6G1CGN9</accession>
<evidence type="ECO:0000313" key="2">
    <source>
        <dbReference type="EMBL" id="KAF0898773.1"/>
    </source>
</evidence>
<proteinExistence type="predicted"/>
<sequence length="186" mass="20782">MQHLTRLPRHGRRRPGHLRRFGSSNSKQVTISGAATKCRNFLRNLVTLGHLLLPVEQRISRGTNSKAIPPVFTRRPCTSAHVQTNTGVMKLQSPSSGASCKLEEIVDTDIPLMMTPLTVVANLESMSVEQRRSGHVGALATKPCESNHVLGGWARSRKKRVGIHTRRRHRAYRGNRCRPHFSDSLV</sequence>
<reference evidence="2 3" key="1">
    <citation type="submission" date="2019-11" db="EMBL/GenBank/DDBJ databases">
        <title>Whole genome sequence of Oryza granulata.</title>
        <authorList>
            <person name="Li W."/>
        </authorList>
    </citation>
    <scope>NUCLEOTIDE SEQUENCE [LARGE SCALE GENOMIC DNA]</scope>
    <source>
        <strain evidence="3">cv. Menghai</strain>
        <tissue evidence="2">Leaf</tissue>
    </source>
</reference>
<dbReference type="Proteomes" id="UP000479710">
    <property type="component" value="Unassembled WGS sequence"/>
</dbReference>
<comment type="caution">
    <text evidence="2">The sequence shown here is derived from an EMBL/GenBank/DDBJ whole genome shotgun (WGS) entry which is preliminary data.</text>
</comment>
<organism evidence="2 3">
    <name type="scientific">Oryza meyeriana var. granulata</name>
    <dbReference type="NCBI Taxonomy" id="110450"/>
    <lineage>
        <taxon>Eukaryota</taxon>
        <taxon>Viridiplantae</taxon>
        <taxon>Streptophyta</taxon>
        <taxon>Embryophyta</taxon>
        <taxon>Tracheophyta</taxon>
        <taxon>Spermatophyta</taxon>
        <taxon>Magnoliopsida</taxon>
        <taxon>Liliopsida</taxon>
        <taxon>Poales</taxon>
        <taxon>Poaceae</taxon>
        <taxon>BOP clade</taxon>
        <taxon>Oryzoideae</taxon>
        <taxon>Oryzeae</taxon>
        <taxon>Oryzinae</taxon>
        <taxon>Oryza</taxon>
        <taxon>Oryza meyeriana</taxon>
    </lineage>
</organism>
<dbReference type="EMBL" id="SPHZ02000009">
    <property type="protein sequence ID" value="KAF0898773.1"/>
    <property type="molecule type" value="Genomic_DNA"/>
</dbReference>